<dbReference type="PANTHER" id="PTHR44051">
    <property type="entry name" value="GLUTATHIONE S-TRANSFERASE-RELATED"/>
    <property type="match status" value="1"/>
</dbReference>
<dbReference type="InterPro" id="IPR004046">
    <property type="entry name" value="GST_C"/>
</dbReference>
<dbReference type="PROSITE" id="PS50405">
    <property type="entry name" value="GST_CTER"/>
    <property type="match status" value="1"/>
</dbReference>
<dbReference type="InterPro" id="IPR040079">
    <property type="entry name" value="Glutathione_S-Trfase"/>
</dbReference>
<dbReference type="PANTHER" id="PTHR44051:SF9">
    <property type="entry name" value="GLUTATHIONE S-TRANSFERASE 1"/>
    <property type="match status" value="1"/>
</dbReference>
<dbReference type="InterPro" id="IPR004045">
    <property type="entry name" value="Glutathione_S-Trfase_N"/>
</dbReference>
<dbReference type="InterPro" id="IPR010987">
    <property type="entry name" value="Glutathione-S-Trfase_C-like"/>
</dbReference>
<dbReference type="SFLD" id="SFLDG01150">
    <property type="entry name" value="Main.1:_Beta-like"/>
    <property type="match status" value="1"/>
</dbReference>
<name>A0A382BBE3_9ZZZZ</name>
<dbReference type="SUPFAM" id="SSF52833">
    <property type="entry name" value="Thioredoxin-like"/>
    <property type="match status" value="1"/>
</dbReference>
<dbReference type="SFLD" id="SFLDG00358">
    <property type="entry name" value="Main_(cytGST)"/>
    <property type="match status" value="1"/>
</dbReference>
<dbReference type="Pfam" id="PF02798">
    <property type="entry name" value="GST_N"/>
    <property type="match status" value="1"/>
</dbReference>
<reference evidence="3" key="1">
    <citation type="submission" date="2018-05" db="EMBL/GenBank/DDBJ databases">
        <authorList>
            <person name="Lanie J.A."/>
            <person name="Ng W.-L."/>
            <person name="Kazmierczak K.M."/>
            <person name="Andrzejewski T.M."/>
            <person name="Davidsen T.M."/>
            <person name="Wayne K.J."/>
            <person name="Tettelin H."/>
            <person name="Glass J.I."/>
            <person name="Rusch D."/>
            <person name="Podicherti R."/>
            <person name="Tsui H.-C.T."/>
            <person name="Winkler M.E."/>
        </authorList>
    </citation>
    <scope>NUCLEOTIDE SEQUENCE</scope>
</reference>
<dbReference type="Gene3D" id="3.40.30.10">
    <property type="entry name" value="Glutaredoxin"/>
    <property type="match status" value="1"/>
</dbReference>
<dbReference type="CDD" id="cd03046">
    <property type="entry name" value="GST_N_GTT1_like"/>
    <property type="match status" value="1"/>
</dbReference>
<dbReference type="PROSITE" id="PS50404">
    <property type="entry name" value="GST_NTER"/>
    <property type="match status" value="1"/>
</dbReference>
<dbReference type="Gene3D" id="1.20.1050.10">
    <property type="match status" value="1"/>
</dbReference>
<evidence type="ECO:0000259" key="2">
    <source>
        <dbReference type="PROSITE" id="PS50405"/>
    </source>
</evidence>
<dbReference type="InterPro" id="IPR036282">
    <property type="entry name" value="Glutathione-S-Trfase_C_sf"/>
</dbReference>
<accession>A0A382BBE3</accession>
<dbReference type="SFLD" id="SFLDS00019">
    <property type="entry name" value="Glutathione_Transferase_(cytos"/>
    <property type="match status" value="1"/>
</dbReference>
<evidence type="ECO:0000259" key="1">
    <source>
        <dbReference type="PROSITE" id="PS50404"/>
    </source>
</evidence>
<sequence>MLKVHFVANTRAGRVIWLLEELGLEYEVNIMLFTKEGLKSEEHRARHALGRVPVLEDGDISIFESGAIIDYILERHKNGGLKPSVDSEVFPYYLQWYHYCEGMVMPPMNQIVVQTILLPPERRDETVLKQAQSLLSKSLAPVNKNLEGKDYLIGDFSAADLMLGHSCFMANRMGCVTDEMQNIKDYVARIEERTAFKTAIEMQ</sequence>
<dbReference type="EMBL" id="UINC01029042">
    <property type="protein sequence ID" value="SVB11106.1"/>
    <property type="molecule type" value="Genomic_DNA"/>
</dbReference>
<gene>
    <name evidence="3" type="ORF">METZ01_LOCUS163960</name>
</gene>
<feature type="domain" description="GST C-terminal" evidence="2">
    <location>
        <begin position="86"/>
        <end position="203"/>
    </location>
</feature>
<dbReference type="AlphaFoldDB" id="A0A382BBE3"/>
<evidence type="ECO:0000313" key="3">
    <source>
        <dbReference type="EMBL" id="SVB11106.1"/>
    </source>
</evidence>
<dbReference type="SUPFAM" id="SSF47616">
    <property type="entry name" value="GST C-terminal domain-like"/>
    <property type="match status" value="1"/>
</dbReference>
<feature type="domain" description="GST N-terminal" evidence="1">
    <location>
        <begin position="1"/>
        <end position="80"/>
    </location>
</feature>
<protein>
    <recommendedName>
        <fullName evidence="4">GST N-terminal domain-containing protein</fullName>
    </recommendedName>
</protein>
<dbReference type="InterPro" id="IPR036249">
    <property type="entry name" value="Thioredoxin-like_sf"/>
</dbReference>
<evidence type="ECO:0008006" key="4">
    <source>
        <dbReference type="Google" id="ProtNLM"/>
    </source>
</evidence>
<dbReference type="Pfam" id="PF00043">
    <property type="entry name" value="GST_C"/>
    <property type="match status" value="1"/>
</dbReference>
<proteinExistence type="predicted"/>
<organism evidence="3">
    <name type="scientific">marine metagenome</name>
    <dbReference type="NCBI Taxonomy" id="408172"/>
    <lineage>
        <taxon>unclassified sequences</taxon>
        <taxon>metagenomes</taxon>
        <taxon>ecological metagenomes</taxon>
    </lineage>
</organism>